<dbReference type="InterPro" id="IPR051609">
    <property type="entry name" value="NmrA/Isoflavone_reductase-like"/>
</dbReference>
<dbReference type="GO" id="GO:0016491">
    <property type="term" value="F:oxidoreductase activity"/>
    <property type="evidence" value="ECO:0007669"/>
    <property type="project" value="UniProtKB-KW"/>
</dbReference>
<evidence type="ECO:0000256" key="2">
    <source>
        <dbReference type="ARBA" id="ARBA00022857"/>
    </source>
</evidence>
<evidence type="ECO:0000313" key="6">
    <source>
        <dbReference type="Proteomes" id="UP000039046"/>
    </source>
</evidence>
<dbReference type="STRING" id="1531966.A0A0A1TRW7"/>
<proteinExistence type="inferred from homology"/>
<dbReference type="EMBL" id="CDHN01000007">
    <property type="protein sequence ID" value="CEJ94758.1"/>
    <property type="molecule type" value="Genomic_DNA"/>
</dbReference>
<keyword evidence="6" id="KW-1185">Reference proteome</keyword>
<evidence type="ECO:0000259" key="4">
    <source>
        <dbReference type="Pfam" id="PF05368"/>
    </source>
</evidence>
<gene>
    <name evidence="5" type="ORF">VHEMI10272</name>
</gene>
<dbReference type="InterPro" id="IPR008030">
    <property type="entry name" value="NmrA-like"/>
</dbReference>
<dbReference type="OrthoDB" id="10000533at2759"/>
<dbReference type="Pfam" id="PF05368">
    <property type="entry name" value="NmrA"/>
    <property type="match status" value="1"/>
</dbReference>
<evidence type="ECO:0000256" key="3">
    <source>
        <dbReference type="ARBA" id="ARBA00023002"/>
    </source>
</evidence>
<accession>A0A0A1TRW7</accession>
<comment type="similarity">
    <text evidence="1">Belongs to the NmrA-type oxidoreductase family. Isoflavone reductase subfamily.</text>
</comment>
<dbReference type="SUPFAM" id="SSF51735">
    <property type="entry name" value="NAD(P)-binding Rossmann-fold domains"/>
    <property type="match status" value="1"/>
</dbReference>
<protein>
    <recommendedName>
        <fullName evidence="4">NmrA-like domain-containing protein</fullName>
    </recommendedName>
</protein>
<dbReference type="PANTHER" id="PTHR47706">
    <property type="entry name" value="NMRA-LIKE FAMILY PROTEIN"/>
    <property type="match status" value="1"/>
</dbReference>
<keyword evidence="3" id="KW-0560">Oxidoreductase</keyword>
<evidence type="ECO:0000256" key="1">
    <source>
        <dbReference type="ARBA" id="ARBA00005725"/>
    </source>
</evidence>
<dbReference type="Gene3D" id="3.40.50.720">
    <property type="entry name" value="NAD(P)-binding Rossmann-like Domain"/>
    <property type="match status" value="1"/>
</dbReference>
<organism evidence="5 6">
    <name type="scientific">[Torrubiella] hemipterigena</name>
    <dbReference type="NCBI Taxonomy" id="1531966"/>
    <lineage>
        <taxon>Eukaryota</taxon>
        <taxon>Fungi</taxon>
        <taxon>Dikarya</taxon>
        <taxon>Ascomycota</taxon>
        <taxon>Pezizomycotina</taxon>
        <taxon>Sordariomycetes</taxon>
        <taxon>Hypocreomycetidae</taxon>
        <taxon>Hypocreales</taxon>
        <taxon>Clavicipitaceae</taxon>
        <taxon>Clavicipitaceae incertae sedis</taxon>
        <taxon>'Torrubiella' clade</taxon>
    </lineage>
</organism>
<name>A0A0A1TRW7_9HYPO</name>
<dbReference type="HOGENOM" id="CLU_044876_0_2_1"/>
<feature type="domain" description="NmrA-like" evidence="4">
    <location>
        <begin position="3"/>
        <end position="313"/>
    </location>
</feature>
<dbReference type="AlphaFoldDB" id="A0A0A1TRW7"/>
<dbReference type="PANTHER" id="PTHR47706:SF4">
    <property type="entry name" value="NMRA-LIKE DOMAIN-CONTAINING PROTEIN"/>
    <property type="match status" value="1"/>
</dbReference>
<keyword evidence="2" id="KW-0521">NADP</keyword>
<reference evidence="5 6" key="1">
    <citation type="journal article" date="2015" name="Genome Announc.">
        <title>Draft Genome Sequence and Gene Annotation of the Entomopathogenic Fungus Verticillium hemipterigenum.</title>
        <authorList>
            <person name="Horn F."/>
            <person name="Habel A."/>
            <person name="Scharf D.H."/>
            <person name="Dworschak J."/>
            <person name="Brakhage A.A."/>
            <person name="Guthke R."/>
            <person name="Hertweck C."/>
            <person name="Linde J."/>
        </authorList>
    </citation>
    <scope>NUCLEOTIDE SEQUENCE [LARGE SCALE GENOMIC DNA]</scope>
</reference>
<dbReference type="Proteomes" id="UP000039046">
    <property type="component" value="Unassembled WGS sequence"/>
</dbReference>
<evidence type="ECO:0000313" key="5">
    <source>
        <dbReference type="EMBL" id="CEJ94758.1"/>
    </source>
</evidence>
<sequence>MVKIAIAGASSGLGREVLDTLVGTGKHEILVLGRGDSSNSGVLPGVIRIQTAFDNHTELVTLLDDVHTLLCFWSPAKDPGAEAQKRLVNAAIDAGVRRFAPSSWSTGSKLEECLDVYPFYASKLAMLDYLQEINKDKKVIEYTSFEVGMFMEFLAYPQQTTKHISPIPGIVLLNDKRIIALEGHLDDALTFTSVEDIAGVVAVAVEYQGEWPAVGGINGDRLSLRSIQRIAEKLYGTPFRVDILQQSDVEAGVVKLDDLPAIEHAAIPKEKRAQFAKLATRGLLLSAARGAWTVTDDWNKLLSNYKFTSVEDFVARLIKPADAN</sequence>
<dbReference type="InterPro" id="IPR036291">
    <property type="entry name" value="NAD(P)-bd_dom_sf"/>
</dbReference>